<dbReference type="PROSITE" id="PS51257">
    <property type="entry name" value="PROKAR_LIPOPROTEIN"/>
    <property type="match status" value="1"/>
</dbReference>
<name>A0A5C7FLW2_9BACT</name>
<dbReference type="RefSeq" id="WP_147929486.1">
    <property type="nucleotide sequence ID" value="NZ_VOXD01000004.1"/>
</dbReference>
<evidence type="ECO:0000313" key="2">
    <source>
        <dbReference type="EMBL" id="TXF91029.1"/>
    </source>
</evidence>
<reference evidence="2 3" key="1">
    <citation type="submission" date="2019-08" db="EMBL/GenBank/DDBJ databases">
        <title>Lewinella sp. strain SSH13 Genome sequencing and assembly.</title>
        <authorList>
            <person name="Kim I."/>
        </authorList>
    </citation>
    <scope>NUCLEOTIDE SEQUENCE [LARGE SCALE GENOMIC DNA]</scope>
    <source>
        <strain evidence="2 3">SSH13</strain>
    </source>
</reference>
<comment type="caution">
    <text evidence="2">The sequence shown here is derived from an EMBL/GenBank/DDBJ whole genome shotgun (WGS) entry which is preliminary data.</text>
</comment>
<protein>
    <submittedName>
        <fullName evidence="2">Uncharacterized protein</fullName>
    </submittedName>
</protein>
<proteinExistence type="predicted"/>
<evidence type="ECO:0000313" key="3">
    <source>
        <dbReference type="Proteomes" id="UP000321907"/>
    </source>
</evidence>
<gene>
    <name evidence="2" type="ORF">FUA23_04285</name>
</gene>
<keyword evidence="3" id="KW-1185">Reference proteome</keyword>
<dbReference type="OrthoDB" id="892266at2"/>
<organism evidence="2 3">
    <name type="scientific">Neolewinella aurantiaca</name>
    <dbReference type="NCBI Taxonomy" id="2602767"/>
    <lineage>
        <taxon>Bacteria</taxon>
        <taxon>Pseudomonadati</taxon>
        <taxon>Bacteroidota</taxon>
        <taxon>Saprospiria</taxon>
        <taxon>Saprospirales</taxon>
        <taxon>Lewinellaceae</taxon>
        <taxon>Neolewinella</taxon>
    </lineage>
</organism>
<evidence type="ECO:0000256" key="1">
    <source>
        <dbReference type="SAM" id="SignalP"/>
    </source>
</evidence>
<keyword evidence="1" id="KW-0732">Signal</keyword>
<dbReference type="Proteomes" id="UP000321907">
    <property type="component" value="Unassembled WGS sequence"/>
</dbReference>
<feature type="chain" id="PRO_5022902614" evidence="1">
    <location>
        <begin position="25"/>
        <end position="299"/>
    </location>
</feature>
<sequence length="299" mass="33525">MKPISFFLCICLGLLAISCEPGTAGESETATAETAVSSDSPKPGEKFMKDGKKTIILEAQPWPVGESGVYPAAEGFNAAGSDGRALRLADSIVKYHGGWEAYANTRYFTWNFFGARTLLWDKLEKRVRISMQGDSTIYLVDFSDADNLKGKVKKNGVEVTDPEELAAELTKGHSMWINDSYWLVQHFKLKDSGVTLKYGGEVRTDPQAVRPSYILDMTFEKVGNTPQNMYRLYVDKVTWRINTWQFFRDAKDEEPAMETPWNDYLPYNGLVLSGDRGGRFQLSAIGVLNSVRDAEFTDF</sequence>
<dbReference type="AlphaFoldDB" id="A0A5C7FLW2"/>
<dbReference type="EMBL" id="VOXD01000004">
    <property type="protein sequence ID" value="TXF91029.1"/>
    <property type="molecule type" value="Genomic_DNA"/>
</dbReference>
<accession>A0A5C7FLW2</accession>
<feature type="signal peptide" evidence="1">
    <location>
        <begin position="1"/>
        <end position="24"/>
    </location>
</feature>